<name>A0A8H6JNI4_9PEZI</name>
<dbReference type="AlphaFoldDB" id="A0A8H6JNI4"/>
<dbReference type="Proteomes" id="UP000652219">
    <property type="component" value="Unassembled WGS sequence"/>
</dbReference>
<keyword evidence="4" id="KW-1185">Reference proteome</keyword>
<proteinExistence type="predicted"/>
<organism evidence="3 4">
    <name type="scientific">Colletotrichum sojae</name>
    <dbReference type="NCBI Taxonomy" id="2175907"/>
    <lineage>
        <taxon>Eukaryota</taxon>
        <taxon>Fungi</taxon>
        <taxon>Dikarya</taxon>
        <taxon>Ascomycota</taxon>
        <taxon>Pezizomycotina</taxon>
        <taxon>Sordariomycetes</taxon>
        <taxon>Hypocreomycetidae</taxon>
        <taxon>Glomerellales</taxon>
        <taxon>Glomerellaceae</taxon>
        <taxon>Colletotrichum</taxon>
        <taxon>Colletotrichum orchidearum species complex</taxon>
    </lineage>
</organism>
<feature type="region of interest" description="Disordered" evidence="1">
    <location>
        <begin position="249"/>
        <end position="293"/>
    </location>
</feature>
<evidence type="ECO:0000313" key="4">
    <source>
        <dbReference type="Proteomes" id="UP000652219"/>
    </source>
</evidence>
<evidence type="ECO:0000256" key="1">
    <source>
        <dbReference type="SAM" id="MobiDB-lite"/>
    </source>
</evidence>
<evidence type="ECO:0000313" key="3">
    <source>
        <dbReference type="EMBL" id="KAF6816504.1"/>
    </source>
</evidence>
<sequence>MSSSLALALALATLWASPVNRDLRILSGSREERRQVHGIRTYGPALTALDSILWRGVAAAKKRPSSPWDPFLRLHWPCFLDTVYAHVRPTTAANARVAPAGGIALLEPRLRRLDCRSHTITHPFFSVFLLDTKIPRPLRFREIGIEETAPPPPLRNGPNMDATVKTWTQEDAANGLSTRLAVQPRYETPSKQPCHWLEAIDGAMSTSITPFALTPVPKRRVRNHADHDPALSALPALWPEDAWEHDAKGSSAAKAANHPFSRERLILRRRSSTDAERANPSRSGIEGRRACCF</sequence>
<comment type="caution">
    <text evidence="3">The sequence shown here is derived from an EMBL/GenBank/DDBJ whole genome shotgun (WGS) entry which is preliminary data.</text>
</comment>
<accession>A0A8H6JNI4</accession>
<dbReference type="EMBL" id="WIGN01000027">
    <property type="protein sequence ID" value="KAF6816504.1"/>
    <property type="molecule type" value="Genomic_DNA"/>
</dbReference>
<feature type="chain" id="PRO_5034825240" evidence="2">
    <location>
        <begin position="17"/>
        <end position="293"/>
    </location>
</feature>
<protein>
    <submittedName>
        <fullName evidence="3">Uncharacterized protein</fullName>
    </submittedName>
</protein>
<gene>
    <name evidence="3" type="ORF">CSOJ01_02886</name>
</gene>
<reference evidence="3 4" key="1">
    <citation type="journal article" date="2020" name="Phytopathology">
        <title>Genome Sequence Resources of Colletotrichum truncatum, C. plurivorum, C. musicola, and C. sojae: Four Species Pathogenic to Soybean (Glycine max).</title>
        <authorList>
            <person name="Rogerio F."/>
            <person name="Boufleur T.R."/>
            <person name="Ciampi-Guillardi M."/>
            <person name="Sukno S.A."/>
            <person name="Thon M.R."/>
            <person name="Massola Junior N.S."/>
            <person name="Baroncelli R."/>
        </authorList>
    </citation>
    <scope>NUCLEOTIDE SEQUENCE [LARGE SCALE GENOMIC DNA]</scope>
    <source>
        <strain evidence="3 4">LFN0009</strain>
    </source>
</reference>
<feature type="compositionally biased region" description="Basic and acidic residues" evidence="1">
    <location>
        <begin position="260"/>
        <end position="293"/>
    </location>
</feature>
<evidence type="ECO:0000256" key="2">
    <source>
        <dbReference type="SAM" id="SignalP"/>
    </source>
</evidence>
<feature type="signal peptide" evidence="2">
    <location>
        <begin position="1"/>
        <end position="16"/>
    </location>
</feature>
<keyword evidence="2" id="KW-0732">Signal</keyword>